<dbReference type="Proteomes" id="UP000324800">
    <property type="component" value="Unassembled WGS sequence"/>
</dbReference>
<comment type="caution">
    <text evidence="1">The sequence shown here is derived from an EMBL/GenBank/DDBJ whole genome shotgun (WGS) entry which is preliminary data.</text>
</comment>
<dbReference type="EMBL" id="SNRW01002869">
    <property type="protein sequence ID" value="KAA6391478.1"/>
    <property type="molecule type" value="Genomic_DNA"/>
</dbReference>
<organism evidence="1 2">
    <name type="scientific">Streblomastix strix</name>
    <dbReference type="NCBI Taxonomy" id="222440"/>
    <lineage>
        <taxon>Eukaryota</taxon>
        <taxon>Metamonada</taxon>
        <taxon>Preaxostyla</taxon>
        <taxon>Oxymonadida</taxon>
        <taxon>Streblomastigidae</taxon>
        <taxon>Streblomastix</taxon>
    </lineage>
</organism>
<name>A0A5J4W990_9EUKA</name>
<dbReference type="OrthoDB" id="201709at2759"/>
<sequence>MLINSKIVNSHLTIFETRDLNRITLPDVYVILKLSESYDETVKLLYSKKLYPQLLRFLDHTVNEVIRYSITSIANIINLGT</sequence>
<reference evidence="1 2" key="1">
    <citation type="submission" date="2019-03" db="EMBL/GenBank/DDBJ databases">
        <title>Single cell metagenomics reveals metabolic interactions within the superorganism composed of flagellate Streblomastix strix and complex community of Bacteroidetes bacteria on its surface.</title>
        <authorList>
            <person name="Treitli S.C."/>
            <person name="Kolisko M."/>
            <person name="Husnik F."/>
            <person name="Keeling P."/>
            <person name="Hampl V."/>
        </authorList>
    </citation>
    <scope>NUCLEOTIDE SEQUENCE [LARGE SCALE GENOMIC DNA]</scope>
    <source>
        <strain evidence="1">ST1C</strain>
    </source>
</reference>
<dbReference type="AlphaFoldDB" id="A0A5J4W990"/>
<accession>A0A5J4W990</accession>
<evidence type="ECO:0000313" key="2">
    <source>
        <dbReference type="Proteomes" id="UP000324800"/>
    </source>
</evidence>
<protein>
    <submittedName>
        <fullName evidence="1">Uncharacterized protein</fullName>
    </submittedName>
</protein>
<gene>
    <name evidence="1" type="ORF">EZS28_012998</name>
</gene>
<proteinExistence type="predicted"/>
<evidence type="ECO:0000313" key="1">
    <source>
        <dbReference type="EMBL" id="KAA6391478.1"/>
    </source>
</evidence>